<name>A0AAN9BL69_9CAEN</name>
<proteinExistence type="predicted"/>
<keyword evidence="1" id="KW-0732">Signal</keyword>
<evidence type="ECO:0000259" key="2">
    <source>
        <dbReference type="Pfam" id="PF00386"/>
    </source>
</evidence>
<evidence type="ECO:0000313" key="3">
    <source>
        <dbReference type="EMBL" id="KAK7107166.1"/>
    </source>
</evidence>
<gene>
    <name evidence="3" type="ORF">V1264_015127</name>
</gene>
<evidence type="ECO:0000256" key="1">
    <source>
        <dbReference type="SAM" id="SignalP"/>
    </source>
</evidence>
<dbReference type="Proteomes" id="UP001374579">
    <property type="component" value="Unassembled WGS sequence"/>
</dbReference>
<feature type="signal peptide" evidence="1">
    <location>
        <begin position="1"/>
        <end position="28"/>
    </location>
</feature>
<feature type="domain" description="C1q" evidence="2">
    <location>
        <begin position="246"/>
        <end position="345"/>
    </location>
</feature>
<dbReference type="EMBL" id="JBAMIC010000004">
    <property type="protein sequence ID" value="KAK7107166.1"/>
    <property type="molecule type" value="Genomic_DNA"/>
</dbReference>
<accession>A0AAN9BL69</accession>
<dbReference type="InterPro" id="IPR008983">
    <property type="entry name" value="Tumour_necrosis_fac-like_dom"/>
</dbReference>
<dbReference type="Gene3D" id="2.60.120.40">
    <property type="match status" value="1"/>
</dbReference>
<reference evidence="3 4" key="1">
    <citation type="submission" date="2024-02" db="EMBL/GenBank/DDBJ databases">
        <title>Chromosome-scale genome assembly of the rough periwinkle Littorina saxatilis.</title>
        <authorList>
            <person name="De Jode A."/>
            <person name="Faria R."/>
            <person name="Formenti G."/>
            <person name="Sims Y."/>
            <person name="Smith T.P."/>
            <person name="Tracey A."/>
            <person name="Wood J.M.D."/>
            <person name="Zagrodzka Z.B."/>
            <person name="Johannesson K."/>
            <person name="Butlin R.K."/>
            <person name="Leder E.H."/>
        </authorList>
    </citation>
    <scope>NUCLEOTIDE SEQUENCE [LARGE SCALE GENOMIC DNA]</scope>
    <source>
        <strain evidence="3">Snail1</strain>
        <tissue evidence="3">Muscle</tissue>
    </source>
</reference>
<protein>
    <recommendedName>
        <fullName evidence="2">C1q domain-containing protein</fullName>
    </recommendedName>
</protein>
<evidence type="ECO:0000313" key="4">
    <source>
        <dbReference type="Proteomes" id="UP001374579"/>
    </source>
</evidence>
<dbReference type="Pfam" id="PF00386">
    <property type="entry name" value="C1q"/>
    <property type="match status" value="1"/>
</dbReference>
<organism evidence="3 4">
    <name type="scientific">Littorina saxatilis</name>
    <dbReference type="NCBI Taxonomy" id="31220"/>
    <lineage>
        <taxon>Eukaryota</taxon>
        <taxon>Metazoa</taxon>
        <taxon>Spiralia</taxon>
        <taxon>Lophotrochozoa</taxon>
        <taxon>Mollusca</taxon>
        <taxon>Gastropoda</taxon>
        <taxon>Caenogastropoda</taxon>
        <taxon>Littorinimorpha</taxon>
        <taxon>Littorinoidea</taxon>
        <taxon>Littorinidae</taxon>
        <taxon>Littorina</taxon>
    </lineage>
</organism>
<feature type="chain" id="PRO_5043028660" description="C1q domain-containing protein" evidence="1">
    <location>
        <begin position="29"/>
        <end position="365"/>
    </location>
</feature>
<dbReference type="SUPFAM" id="SSF49842">
    <property type="entry name" value="TNF-like"/>
    <property type="match status" value="1"/>
</dbReference>
<keyword evidence="4" id="KW-1185">Reference proteome</keyword>
<dbReference type="InterPro" id="IPR001073">
    <property type="entry name" value="C1q_dom"/>
</dbReference>
<dbReference type="AlphaFoldDB" id="A0AAN9BL69"/>
<sequence>MKTMSTFPLPTLLLLLLILGQFPTAVTGDVNVTEAGVYIITMTCDPNSDSQARSILRINDRDTIFIAYGSENVRAGLSVALPFNVRDTIGLRLEGDQKGSNFSLGVALASTSKKYFTTAHSDGYVDQGKIGFYQYITESGSWSKYNTKILSFAVPRTGVYWVMVRPDPLGDQWTWVLMKGMFYVYLGKSVPLSTSGALYLTTSEKISMRIYSTQKEMEGTTMLSFVYLEGNMPLQLSGTHMACTLEVQENAKKYGYDENIVFDGKFIILDEGNMYAKSSAEFNIRVTGSYILSLRGDPSSGQHLKLQVFRNHQVAFTSFSQHGVSSGQAGVFNFKKGDKLYVRARYVRDVGVHTMISIALLYTEE</sequence>
<comment type="caution">
    <text evidence="3">The sequence shown here is derived from an EMBL/GenBank/DDBJ whole genome shotgun (WGS) entry which is preliminary data.</text>
</comment>